<dbReference type="EMBL" id="QFWT01000009">
    <property type="protein sequence ID" value="PWI32435.1"/>
    <property type="molecule type" value="Genomic_DNA"/>
</dbReference>
<evidence type="ECO:0000256" key="4">
    <source>
        <dbReference type="SAM" id="Coils"/>
    </source>
</evidence>
<feature type="coiled-coil region" evidence="4">
    <location>
        <begin position="189"/>
        <end position="216"/>
    </location>
</feature>
<feature type="transmembrane region" description="Helical" evidence="5">
    <location>
        <begin position="111"/>
        <end position="127"/>
    </location>
</feature>
<name>A0A2U3B6T5_9VIBR</name>
<dbReference type="InterPro" id="IPR050469">
    <property type="entry name" value="Diguanylate_Cyclase"/>
</dbReference>
<accession>A0A2U3B6T5</accession>
<feature type="transmembrane region" description="Helical" evidence="5">
    <location>
        <begin position="85"/>
        <end position="104"/>
    </location>
</feature>
<dbReference type="PROSITE" id="PS50887">
    <property type="entry name" value="GGDEF"/>
    <property type="match status" value="1"/>
</dbReference>
<comment type="caution">
    <text evidence="7">The sequence shown here is derived from an EMBL/GenBank/DDBJ whole genome shotgun (WGS) entry which is preliminary data.</text>
</comment>
<dbReference type="GO" id="GO:0052621">
    <property type="term" value="F:diguanylate cyclase activity"/>
    <property type="evidence" value="ECO:0007669"/>
    <property type="project" value="UniProtKB-EC"/>
</dbReference>
<dbReference type="Pfam" id="PF00990">
    <property type="entry name" value="GGDEF"/>
    <property type="match status" value="1"/>
</dbReference>
<feature type="transmembrane region" description="Helical" evidence="5">
    <location>
        <begin position="57"/>
        <end position="79"/>
    </location>
</feature>
<organism evidence="7 8">
    <name type="scientific">Vibrio albus</name>
    <dbReference type="NCBI Taxonomy" id="2200953"/>
    <lineage>
        <taxon>Bacteria</taxon>
        <taxon>Pseudomonadati</taxon>
        <taxon>Pseudomonadota</taxon>
        <taxon>Gammaproteobacteria</taxon>
        <taxon>Vibrionales</taxon>
        <taxon>Vibrionaceae</taxon>
        <taxon>Vibrio</taxon>
    </lineage>
</organism>
<feature type="transmembrane region" description="Helical" evidence="5">
    <location>
        <begin position="33"/>
        <end position="50"/>
    </location>
</feature>
<feature type="transmembrane region" description="Helical" evidence="5">
    <location>
        <begin position="133"/>
        <end position="148"/>
    </location>
</feature>
<dbReference type="InterPro" id="IPR029787">
    <property type="entry name" value="Nucleotide_cyclase"/>
</dbReference>
<evidence type="ECO:0000256" key="2">
    <source>
        <dbReference type="ARBA" id="ARBA00012528"/>
    </source>
</evidence>
<dbReference type="InterPro" id="IPR043128">
    <property type="entry name" value="Rev_trsase/Diguanyl_cyclase"/>
</dbReference>
<evidence type="ECO:0000313" key="8">
    <source>
        <dbReference type="Proteomes" id="UP000245362"/>
    </source>
</evidence>
<evidence type="ECO:0000256" key="3">
    <source>
        <dbReference type="ARBA" id="ARBA00034247"/>
    </source>
</evidence>
<comment type="catalytic activity">
    <reaction evidence="3">
        <text>2 GTP = 3',3'-c-di-GMP + 2 diphosphate</text>
        <dbReference type="Rhea" id="RHEA:24898"/>
        <dbReference type="ChEBI" id="CHEBI:33019"/>
        <dbReference type="ChEBI" id="CHEBI:37565"/>
        <dbReference type="ChEBI" id="CHEBI:58805"/>
        <dbReference type="EC" id="2.7.7.65"/>
    </reaction>
</comment>
<dbReference type="RefSeq" id="WP_109320575.1">
    <property type="nucleotide sequence ID" value="NZ_QFWT01000009.1"/>
</dbReference>
<sequence>MIKVLIPVKKFVDYIVRQGECNSVNEAIRLKNFAWLTLTMIPLGITFAVLDLFMGQYAIALVVIVFELFIIGCLLHITVSHKPNIAYHASNGLFFLMLLSISFLEEKYQGKVLWVYTYPLFCIFVFGGKRGTLWSSLLFVFLLAGLDITHGLKTIYSDNFWVRFSFTYFLVVWITAWLENDRRRYTAALEKERESLKNEITQRAQLEEQLTVLAQTDGLTGLYNRNHYWVLTTQEITRSMRYDFPLTLAIIDVDDFKFVNDTYGHPTGDHVLQYLATLFKKQLRKSDIIGRVGGEEFSMVLPHASLAEAKIIIERIHQELSQHFFTSRGEKFTVTISTGLCSIDSEHKDIDQLYSSADKALYRAKRNGKNRVEDCLSTITGEH</sequence>
<keyword evidence="5" id="KW-0812">Transmembrane</keyword>
<dbReference type="SUPFAM" id="SSF55073">
    <property type="entry name" value="Nucleotide cyclase"/>
    <property type="match status" value="1"/>
</dbReference>
<dbReference type="OrthoDB" id="9812260at2"/>
<evidence type="ECO:0000313" key="7">
    <source>
        <dbReference type="EMBL" id="PWI32435.1"/>
    </source>
</evidence>
<dbReference type="Proteomes" id="UP000245362">
    <property type="component" value="Unassembled WGS sequence"/>
</dbReference>
<proteinExistence type="predicted"/>
<protein>
    <recommendedName>
        <fullName evidence="2">diguanylate cyclase</fullName>
        <ecNumber evidence="2">2.7.7.65</ecNumber>
    </recommendedName>
</protein>
<dbReference type="AlphaFoldDB" id="A0A2U3B6T5"/>
<evidence type="ECO:0000256" key="5">
    <source>
        <dbReference type="SAM" id="Phobius"/>
    </source>
</evidence>
<feature type="domain" description="GGDEF" evidence="6">
    <location>
        <begin position="244"/>
        <end position="377"/>
    </location>
</feature>
<dbReference type="InterPro" id="IPR000160">
    <property type="entry name" value="GGDEF_dom"/>
</dbReference>
<keyword evidence="8" id="KW-1185">Reference proteome</keyword>
<dbReference type="NCBIfam" id="TIGR00254">
    <property type="entry name" value="GGDEF"/>
    <property type="match status" value="1"/>
</dbReference>
<dbReference type="Gene3D" id="3.30.70.270">
    <property type="match status" value="1"/>
</dbReference>
<feature type="transmembrane region" description="Helical" evidence="5">
    <location>
        <begin position="160"/>
        <end position="178"/>
    </location>
</feature>
<keyword evidence="4" id="KW-0175">Coiled coil</keyword>
<dbReference type="CDD" id="cd01949">
    <property type="entry name" value="GGDEF"/>
    <property type="match status" value="1"/>
</dbReference>
<dbReference type="EC" id="2.7.7.65" evidence="2"/>
<dbReference type="SMART" id="SM00267">
    <property type="entry name" value="GGDEF"/>
    <property type="match status" value="1"/>
</dbReference>
<evidence type="ECO:0000256" key="1">
    <source>
        <dbReference type="ARBA" id="ARBA00001946"/>
    </source>
</evidence>
<dbReference type="Pfam" id="PF20966">
    <property type="entry name" value="MASE6"/>
    <property type="match status" value="1"/>
</dbReference>
<gene>
    <name evidence="7" type="ORF">DI392_15365</name>
</gene>
<keyword evidence="5" id="KW-0472">Membrane</keyword>
<comment type="cofactor">
    <cofactor evidence="1">
        <name>Mg(2+)</name>
        <dbReference type="ChEBI" id="CHEBI:18420"/>
    </cofactor>
</comment>
<dbReference type="FunFam" id="3.30.70.270:FF:000001">
    <property type="entry name" value="Diguanylate cyclase domain protein"/>
    <property type="match status" value="1"/>
</dbReference>
<dbReference type="PANTHER" id="PTHR45138:SF9">
    <property type="entry name" value="DIGUANYLATE CYCLASE DGCM-RELATED"/>
    <property type="match status" value="1"/>
</dbReference>
<dbReference type="PANTHER" id="PTHR45138">
    <property type="entry name" value="REGULATORY COMPONENTS OF SENSORY TRANSDUCTION SYSTEM"/>
    <property type="match status" value="1"/>
</dbReference>
<dbReference type="InterPro" id="IPR048435">
    <property type="entry name" value="MASE6"/>
</dbReference>
<reference evidence="7 8" key="1">
    <citation type="submission" date="2018-05" db="EMBL/GenBank/DDBJ databases">
        <title>Vibrio limimaris sp. nov., isolated from marine sediment.</title>
        <authorList>
            <person name="Li C.-M."/>
        </authorList>
    </citation>
    <scope>NUCLEOTIDE SEQUENCE [LARGE SCALE GENOMIC DNA]</scope>
    <source>
        <strain evidence="7 8">E4404</strain>
    </source>
</reference>
<keyword evidence="5" id="KW-1133">Transmembrane helix</keyword>
<evidence type="ECO:0000259" key="6">
    <source>
        <dbReference type="PROSITE" id="PS50887"/>
    </source>
</evidence>